<evidence type="ECO:0008006" key="3">
    <source>
        <dbReference type="Google" id="ProtNLM"/>
    </source>
</evidence>
<reference evidence="1 2" key="1">
    <citation type="journal article" date="2016" name="Nat. Commun.">
        <title>Thousands of microbial genomes shed light on interconnected biogeochemical processes in an aquifer system.</title>
        <authorList>
            <person name="Anantharaman K."/>
            <person name="Brown C.T."/>
            <person name="Hug L.A."/>
            <person name="Sharon I."/>
            <person name="Castelle C.J."/>
            <person name="Probst A.J."/>
            <person name="Thomas B.C."/>
            <person name="Singh A."/>
            <person name="Wilkins M.J."/>
            <person name="Karaoz U."/>
            <person name="Brodie E.L."/>
            <person name="Williams K.H."/>
            <person name="Hubbard S.S."/>
            <person name="Banfield J.F."/>
        </authorList>
    </citation>
    <scope>NUCLEOTIDE SEQUENCE [LARGE SCALE GENOMIC DNA]</scope>
</reference>
<proteinExistence type="predicted"/>
<protein>
    <recommendedName>
        <fullName evidence="3">DUF3465 domain-containing protein</fullName>
    </recommendedName>
</protein>
<dbReference type="STRING" id="1802593.A2172_02225"/>
<sequence length="118" mass="13365">MTPEEAFEQKLNDVPMTAEGKVIEVLPDDIGETPHQRFVIKLDAGNTILIAHNLERAYRVPVKLGDEVEVHGTYKWNKYGGLIHKTHHDERGEHEDGWINLVGVHHPDFTKPVDAKLA</sequence>
<evidence type="ECO:0000313" key="1">
    <source>
        <dbReference type="EMBL" id="OGY23173.1"/>
    </source>
</evidence>
<dbReference type="AlphaFoldDB" id="A0A1G1W6A0"/>
<dbReference type="Pfam" id="PF11948">
    <property type="entry name" value="DUF3465"/>
    <property type="match status" value="1"/>
</dbReference>
<gene>
    <name evidence="1" type="ORF">A2172_02225</name>
</gene>
<dbReference type="EMBL" id="MHCP01000028">
    <property type="protein sequence ID" value="OGY23173.1"/>
    <property type="molecule type" value="Genomic_DNA"/>
</dbReference>
<name>A0A1G1W6A0_9BACT</name>
<evidence type="ECO:0000313" key="2">
    <source>
        <dbReference type="Proteomes" id="UP000176631"/>
    </source>
</evidence>
<dbReference type="Proteomes" id="UP000176631">
    <property type="component" value="Unassembled WGS sequence"/>
</dbReference>
<organism evidence="1 2">
    <name type="scientific">Candidatus Woykebacteria bacterium RBG_13_40_15</name>
    <dbReference type="NCBI Taxonomy" id="1802593"/>
    <lineage>
        <taxon>Bacteria</taxon>
        <taxon>Candidatus Woykeibacteriota</taxon>
    </lineage>
</organism>
<dbReference type="InterPro" id="IPR021856">
    <property type="entry name" value="DUF3465"/>
</dbReference>
<accession>A0A1G1W6A0</accession>
<comment type="caution">
    <text evidence="1">The sequence shown here is derived from an EMBL/GenBank/DDBJ whole genome shotgun (WGS) entry which is preliminary data.</text>
</comment>